<feature type="chain" id="PRO_5032754140" evidence="1">
    <location>
        <begin position="34"/>
        <end position="395"/>
    </location>
</feature>
<evidence type="ECO:0000313" key="3">
    <source>
        <dbReference type="Proteomes" id="UP000553963"/>
    </source>
</evidence>
<dbReference type="Gene3D" id="3.40.50.1820">
    <property type="entry name" value="alpha/beta hydrolase"/>
    <property type="match status" value="1"/>
</dbReference>
<sequence length="395" mass="42245">MPTRSIWSRLALMPALRAAVLVIATAASLTACASRPEGLLVPVEVPAPGATKVDMLVATTRAKDASGADFFTGERGDALSISNIVVSIPPVHVKGNVEWPPRAPADPERYFTTTSIDALSPSAARNWFNTHVSRSRRVLIFVHGFNTPFDASVFRFAQIVNDTDAGMAPVLFSWPSRGSLLDYNYDRESATFSRGELAQVIEAAASSPKVDEVIIMAHSMGSWVAMEALRDIALHRGRVPAKVRDVILASPDLDLDVFRKQVADLGPKRPHFTVFVSANDRALRVSRLIAGRVTRVGAVDLTQESYRTQLKSATGFTVIDLSKIEDGDNLNHSQFATSPEVVRLLGAGLIDDGGLSAGDRHNGGDQLAATAVGTGQVLGSVLSAPIMIIQGGTRN</sequence>
<proteinExistence type="predicted"/>
<evidence type="ECO:0000256" key="1">
    <source>
        <dbReference type="SAM" id="SignalP"/>
    </source>
</evidence>
<name>A0A840AJ93_9HYPH</name>
<gene>
    <name evidence="2" type="ORF">GGR25_000497</name>
</gene>
<dbReference type="SUPFAM" id="SSF53474">
    <property type="entry name" value="alpha/beta-Hydrolases"/>
    <property type="match status" value="1"/>
</dbReference>
<dbReference type="InterPro" id="IPR010297">
    <property type="entry name" value="DUF900_hydrolase"/>
</dbReference>
<dbReference type="RefSeq" id="WP_246409154.1">
    <property type="nucleotide sequence ID" value="NZ_JACIDS010000001.1"/>
</dbReference>
<dbReference type="Proteomes" id="UP000553963">
    <property type="component" value="Unassembled WGS sequence"/>
</dbReference>
<dbReference type="PANTHER" id="PTHR36513:SF1">
    <property type="entry name" value="TRANSMEMBRANE PROTEIN"/>
    <property type="match status" value="1"/>
</dbReference>
<dbReference type="Pfam" id="PF05990">
    <property type="entry name" value="DUF900"/>
    <property type="match status" value="1"/>
</dbReference>
<dbReference type="PIRSF" id="PIRSF033909">
    <property type="entry name" value="UCP033909"/>
    <property type="match status" value="1"/>
</dbReference>
<accession>A0A840AJ93</accession>
<keyword evidence="1" id="KW-0732">Signal</keyword>
<dbReference type="AlphaFoldDB" id="A0A840AJ93"/>
<dbReference type="PROSITE" id="PS51257">
    <property type="entry name" value="PROKAR_LIPOPROTEIN"/>
    <property type="match status" value="1"/>
</dbReference>
<dbReference type="EMBL" id="JACIDS010000001">
    <property type="protein sequence ID" value="MBB3929478.1"/>
    <property type="molecule type" value="Genomic_DNA"/>
</dbReference>
<evidence type="ECO:0000313" key="2">
    <source>
        <dbReference type="EMBL" id="MBB3929478.1"/>
    </source>
</evidence>
<comment type="caution">
    <text evidence="2">The sequence shown here is derived from an EMBL/GenBank/DDBJ whole genome shotgun (WGS) entry which is preliminary data.</text>
</comment>
<dbReference type="InterPro" id="IPR029058">
    <property type="entry name" value="AB_hydrolase_fold"/>
</dbReference>
<dbReference type="PANTHER" id="PTHR36513">
    <property type="entry name" value="ABC TRANSMEMBRANE TYPE-1 DOMAIN-CONTAINING PROTEIN"/>
    <property type="match status" value="1"/>
</dbReference>
<dbReference type="InterPro" id="IPR014586">
    <property type="entry name" value="UCP033909"/>
</dbReference>
<keyword evidence="3" id="KW-1185">Reference proteome</keyword>
<reference evidence="2 3" key="1">
    <citation type="submission" date="2020-08" db="EMBL/GenBank/DDBJ databases">
        <title>Genomic Encyclopedia of Type Strains, Phase IV (KMG-IV): sequencing the most valuable type-strain genomes for metagenomic binning, comparative biology and taxonomic classification.</title>
        <authorList>
            <person name="Goeker M."/>
        </authorList>
    </citation>
    <scope>NUCLEOTIDE SEQUENCE [LARGE SCALE GENOMIC DNA]</scope>
    <source>
        <strain evidence="2 3">DSM 25966</strain>
    </source>
</reference>
<feature type="signal peptide" evidence="1">
    <location>
        <begin position="1"/>
        <end position="33"/>
    </location>
</feature>
<protein>
    <submittedName>
        <fullName evidence="2">Esterase/lipase superfamily enzyme</fullName>
    </submittedName>
</protein>
<organism evidence="2 3">
    <name type="scientific">Kaistia hirudinis</name>
    <dbReference type="NCBI Taxonomy" id="1293440"/>
    <lineage>
        <taxon>Bacteria</taxon>
        <taxon>Pseudomonadati</taxon>
        <taxon>Pseudomonadota</taxon>
        <taxon>Alphaproteobacteria</taxon>
        <taxon>Hyphomicrobiales</taxon>
        <taxon>Kaistiaceae</taxon>
        <taxon>Kaistia</taxon>
    </lineage>
</organism>